<evidence type="ECO:0000313" key="2">
    <source>
        <dbReference type="EMBL" id="AND75441.1"/>
    </source>
</evidence>
<reference evidence="3" key="1">
    <citation type="submission" date="2016-03" db="EMBL/GenBank/DDBJ databases">
        <title>Characterization of Acinetobacter baumannii phage vB_AbaM_ME3.</title>
        <authorList>
            <person name="Buttimer C.T.H."/>
            <person name="Elbreki M."/>
            <person name="Coffey A."/>
        </authorList>
    </citation>
    <scope>NUCLEOTIDE SEQUENCE [LARGE SCALE GENOMIC DNA]</scope>
</reference>
<dbReference type="OrthoDB" id="28193at10239"/>
<organism evidence="2 3">
    <name type="scientific">Acinetobacter phage vB_AbaM_ME3</name>
    <dbReference type="NCBI Taxonomy" id="1837876"/>
    <lineage>
        <taxon>Viruses</taxon>
        <taxon>Duplodnaviria</taxon>
        <taxon>Heunggongvirae</taxon>
        <taxon>Uroviricota</taxon>
        <taxon>Caudoviricetes</taxon>
        <taxon>Metrivirus</taxon>
        <taxon>Metrivirus ME3</taxon>
    </lineage>
</organism>
<proteinExistence type="predicted"/>
<evidence type="ECO:0000259" key="1">
    <source>
        <dbReference type="Pfam" id="PF20274"/>
    </source>
</evidence>
<dbReference type="InterPro" id="IPR046909">
    <property type="entry name" value="cREC_REC"/>
</dbReference>
<accession>A0A172Q0Q8</accession>
<feature type="domain" description="Cyclic-phosphate processing Receiver" evidence="1">
    <location>
        <begin position="4"/>
        <end position="116"/>
    </location>
</feature>
<gene>
    <name evidence="2" type="ORF">ME3_280</name>
</gene>
<dbReference type="EMBL" id="KU935715">
    <property type="protein sequence ID" value="AND75441.1"/>
    <property type="molecule type" value="Genomic_DNA"/>
</dbReference>
<dbReference type="Proteomes" id="UP000225947">
    <property type="component" value="Segment"/>
</dbReference>
<dbReference type="Pfam" id="PF20274">
    <property type="entry name" value="cREC_REC"/>
    <property type="match status" value="1"/>
</dbReference>
<sequence>MKKLIFLDDERVVEDVTWLNYNQLFSSITILRTYDEFKDWCDSLCHLSVDLKDYVFSFDHDLACFDNTHNEYTGYHAAKYLCDTIVDMSLEPNDLTWYVHSMNPIGKENINCYIENFIKFMRS</sequence>
<protein>
    <recommendedName>
        <fullName evidence="1">Cyclic-phosphate processing Receiver domain-containing protein</fullName>
    </recommendedName>
</protein>
<name>A0A172Q0Q8_9CAUD</name>
<keyword evidence="3" id="KW-1185">Reference proteome</keyword>
<evidence type="ECO:0000313" key="3">
    <source>
        <dbReference type="Proteomes" id="UP000225947"/>
    </source>
</evidence>